<evidence type="ECO:0000313" key="2">
    <source>
        <dbReference type="EMBL" id="CAF1581045.1"/>
    </source>
</evidence>
<accession>A0A815Z995</accession>
<dbReference type="Proteomes" id="UP000663877">
    <property type="component" value="Unassembled WGS sequence"/>
</dbReference>
<dbReference type="EMBL" id="CAJNOM010007123">
    <property type="protein sequence ID" value="CAF1673915.1"/>
    <property type="molecule type" value="Genomic_DNA"/>
</dbReference>
<evidence type="ECO:0000313" key="3">
    <source>
        <dbReference type="EMBL" id="CAF1673915.1"/>
    </source>
</evidence>
<dbReference type="EMBL" id="CAJNOI010006697">
    <property type="protein sequence ID" value="CAF1581045.1"/>
    <property type="molecule type" value="Genomic_DNA"/>
</dbReference>
<evidence type="ECO:0000256" key="1">
    <source>
        <dbReference type="SAM" id="MobiDB-lite"/>
    </source>
</evidence>
<dbReference type="OrthoDB" id="550424at2759"/>
<name>A0A815Z995_9BILA</name>
<feature type="non-terminal residue" evidence="2">
    <location>
        <position position="95"/>
    </location>
</feature>
<comment type="caution">
    <text evidence="2">The sequence shown here is derived from an EMBL/GenBank/DDBJ whole genome shotgun (WGS) entry which is preliminary data.</text>
</comment>
<keyword evidence="4" id="KW-1185">Reference proteome</keyword>
<gene>
    <name evidence="2" type="ORF">BJG266_LOCUS48706</name>
    <name evidence="3" type="ORF">QVE165_LOCUS65783</name>
</gene>
<evidence type="ECO:0008006" key="6">
    <source>
        <dbReference type="Google" id="ProtNLM"/>
    </source>
</evidence>
<evidence type="ECO:0000313" key="5">
    <source>
        <dbReference type="Proteomes" id="UP000663877"/>
    </source>
</evidence>
<proteinExistence type="predicted"/>
<reference evidence="2" key="1">
    <citation type="submission" date="2021-02" db="EMBL/GenBank/DDBJ databases">
        <authorList>
            <person name="Nowell W R."/>
        </authorList>
    </citation>
    <scope>NUCLEOTIDE SEQUENCE</scope>
</reference>
<sequence length="95" mass="11100">NRNTHSHGDLIIQFDVKFPDENFHLTENQSKQLQSILPSKKQIKLNSNELSESVQMTKYDITEENFQNDHQDNTEEDDEDDDAHQQSQGIPCRTQ</sequence>
<evidence type="ECO:0000313" key="4">
    <source>
        <dbReference type="Proteomes" id="UP000663832"/>
    </source>
</evidence>
<organism evidence="2 5">
    <name type="scientific">Adineta steineri</name>
    <dbReference type="NCBI Taxonomy" id="433720"/>
    <lineage>
        <taxon>Eukaryota</taxon>
        <taxon>Metazoa</taxon>
        <taxon>Spiralia</taxon>
        <taxon>Gnathifera</taxon>
        <taxon>Rotifera</taxon>
        <taxon>Eurotatoria</taxon>
        <taxon>Bdelloidea</taxon>
        <taxon>Adinetida</taxon>
        <taxon>Adinetidae</taxon>
        <taxon>Adineta</taxon>
    </lineage>
</organism>
<feature type="region of interest" description="Disordered" evidence="1">
    <location>
        <begin position="64"/>
        <end position="95"/>
    </location>
</feature>
<dbReference type="AlphaFoldDB" id="A0A815Z995"/>
<protein>
    <recommendedName>
        <fullName evidence="6">Chaperone DnaJ C-terminal domain-containing protein</fullName>
    </recommendedName>
</protein>
<dbReference type="Proteomes" id="UP000663832">
    <property type="component" value="Unassembled WGS sequence"/>
</dbReference>